<name>A0A173LM76_9ACTN</name>
<keyword evidence="2" id="KW-1185">Reference proteome</keyword>
<organism evidence="1 2">
    <name type="scientific">Dietzia timorensis</name>
    <dbReference type="NCBI Taxonomy" id="499555"/>
    <lineage>
        <taxon>Bacteria</taxon>
        <taxon>Bacillati</taxon>
        <taxon>Actinomycetota</taxon>
        <taxon>Actinomycetes</taxon>
        <taxon>Mycobacteriales</taxon>
        <taxon>Dietziaceae</taxon>
        <taxon>Dietzia</taxon>
    </lineage>
</organism>
<gene>
    <name evidence="1" type="ORF">BJL86_2228</name>
</gene>
<protein>
    <submittedName>
        <fullName evidence="1">Uncharacterized protein</fullName>
    </submittedName>
</protein>
<dbReference type="EMBL" id="CP015961">
    <property type="protein sequence ID" value="ANI92993.1"/>
    <property type="molecule type" value="Genomic_DNA"/>
</dbReference>
<dbReference type="KEGG" id="dtm:BJL86_2228"/>
<reference evidence="1 2" key="1">
    <citation type="submission" date="2016-06" db="EMBL/GenBank/DDBJ databases">
        <title>Complete genome sequence of a saline-alkali tolerant type strain Dietzia timorensis ID05-A0528T.</title>
        <authorList>
            <person name="Wu X."/>
        </authorList>
    </citation>
    <scope>NUCLEOTIDE SEQUENCE [LARGE SCALE GENOMIC DNA]</scope>
    <source>
        <strain evidence="1 2">ID05-A0528</strain>
    </source>
</reference>
<evidence type="ECO:0000313" key="1">
    <source>
        <dbReference type="EMBL" id="ANI92993.1"/>
    </source>
</evidence>
<dbReference type="Proteomes" id="UP000186104">
    <property type="component" value="Chromosome"/>
</dbReference>
<dbReference type="AlphaFoldDB" id="A0A173LM76"/>
<dbReference type="RefSeq" id="WP_067473857.1">
    <property type="nucleotide sequence ID" value="NZ_CP015961.1"/>
</dbReference>
<accession>A0A173LM76</accession>
<proteinExistence type="predicted"/>
<sequence length="104" mass="11557">MELSAFHQWAPEQELDGEDLSIEISSTSTTIDVDEVEEEPAVLVASALEDEGELVQGENNARTEDDTGEPWLETDYMSWAQRISGDLCFADQVERDLHMATPLG</sequence>
<evidence type="ECO:0000313" key="2">
    <source>
        <dbReference type="Proteomes" id="UP000186104"/>
    </source>
</evidence>